<evidence type="ECO:0000313" key="3">
    <source>
        <dbReference type="EMBL" id="CAB0002774.1"/>
    </source>
</evidence>
<feature type="transmembrane region" description="Helical" evidence="2">
    <location>
        <begin position="6"/>
        <end position="24"/>
    </location>
</feature>
<keyword evidence="2" id="KW-1133">Transmembrane helix</keyword>
<accession>A0A6H5GGW5</accession>
<sequence length="108" mass="11808">MQVHQIIKLVAFCLMVATFGLMIFDNGRINSFSLGTLAVVGGIVIAVLQVVSLATVDFEEFQMADNRITSTTGKPELNSEYSTEENHGPNGLRDQCCEETGSFPEYSN</sequence>
<protein>
    <submittedName>
        <fullName evidence="3">Uncharacterized protein</fullName>
    </submittedName>
</protein>
<feature type="region of interest" description="Disordered" evidence="1">
    <location>
        <begin position="69"/>
        <end position="108"/>
    </location>
</feature>
<gene>
    <name evidence="3" type="ORF">NTEN_LOCUS8561</name>
</gene>
<keyword evidence="2" id="KW-0812">Transmembrane</keyword>
<dbReference type="Proteomes" id="UP000479000">
    <property type="component" value="Unassembled WGS sequence"/>
</dbReference>
<keyword evidence="2" id="KW-0472">Membrane</keyword>
<name>A0A6H5GGW5_9HEMI</name>
<organism evidence="3 4">
    <name type="scientific">Nesidiocoris tenuis</name>
    <dbReference type="NCBI Taxonomy" id="355587"/>
    <lineage>
        <taxon>Eukaryota</taxon>
        <taxon>Metazoa</taxon>
        <taxon>Ecdysozoa</taxon>
        <taxon>Arthropoda</taxon>
        <taxon>Hexapoda</taxon>
        <taxon>Insecta</taxon>
        <taxon>Pterygota</taxon>
        <taxon>Neoptera</taxon>
        <taxon>Paraneoptera</taxon>
        <taxon>Hemiptera</taxon>
        <taxon>Heteroptera</taxon>
        <taxon>Panheteroptera</taxon>
        <taxon>Cimicomorpha</taxon>
        <taxon>Miridae</taxon>
        <taxon>Dicyphina</taxon>
        <taxon>Nesidiocoris</taxon>
    </lineage>
</organism>
<proteinExistence type="predicted"/>
<dbReference type="EMBL" id="CADCXU010012881">
    <property type="protein sequence ID" value="CAB0002774.1"/>
    <property type="molecule type" value="Genomic_DNA"/>
</dbReference>
<feature type="transmembrane region" description="Helical" evidence="2">
    <location>
        <begin position="36"/>
        <end position="56"/>
    </location>
</feature>
<evidence type="ECO:0000256" key="2">
    <source>
        <dbReference type="SAM" id="Phobius"/>
    </source>
</evidence>
<evidence type="ECO:0000256" key="1">
    <source>
        <dbReference type="SAM" id="MobiDB-lite"/>
    </source>
</evidence>
<reference evidence="3 4" key="1">
    <citation type="submission" date="2020-02" db="EMBL/GenBank/DDBJ databases">
        <authorList>
            <person name="Ferguson B K."/>
        </authorList>
    </citation>
    <scope>NUCLEOTIDE SEQUENCE [LARGE SCALE GENOMIC DNA]</scope>
</reference>
<evidence type="ECO:0000313" key="4">
    <source>
        <dbReference type="Proteomes" id="UP000479000"/>
    </source>
</evidence>
<dbReference type="AlphaFoldDB" id="A0A6H5GGW5"/>
<keyword evidence="4" id="KW-1185">Reference proteome</keyword>